<feature type="region of interest" description="Disordered" evidence="1">
    <location>
        <begin position="266"/>
        <end position="292"/>
    </location>
</feature>
<dbReference type="InterPro" id="IPR018786">
    <property type="entry name" value="Mit_KHE1"/>
</dbReference>
<comment type="caution">
    <text evidence="2">The sequence shown here is derived from an EMBL/GenBank/DDBJ whole genome shotgun (WGS) entry which is preliminary data.</text>
</comment>
<evidence type="ECO:0008006" key="4">
    <source>
        <dbReference type="Google" id="ProtNLM"/>
    </source>
</evidence>
<feature type="compositionally biased region" description="Low complexity" evidence="1">
    <location>
        <begin position="281"/>
        <end position="292"/>
    </location>
</feature>
<dbReference type="GO" id="GO:0006813">
    <property type="term" value="P:potassium ion transport"/>
    <property type="evidence" value="ECO:0007669"/>
    <property type="project" value="TreeGrafter"/>
</dbReference>
<accession>A0A8H8RGH7</accession>
<organism evidence="2 3">
    <name type="scientific">Lachnellula occidentalis</name>
    <dbReference type="NCBI Taxonomy" id="215460"/>
    <lineage>
        <taxon>Eukaryota</taxon>
        <taxon>Fungi</taxon>
        <taxon>Dikarya</taxon>
        <taxon>Ascomycota</taxon>
        <taxon>Pezizomycotina</taxon>
        <taxon>Leotiomycetes</taxon>
        <taxon>Helotiales</taxon>
        <taxon>Lachnaceae</taxon>
        <taxon>Lachnellula</taxon>
    </lineage>
</organism>
<name>A0A8H8RGH7_9HELO</name>
<dbReference type="GO" id="GO:1902600">
    <property type="term" value="P:proton transmembrane transport"/>
    <property type="evidence" value="ECO:0007669"/>
    <property type="project" value="TreeGrafter"/>
</dbReference>
<dbReference type="PANTHER" id="PTHR28062:SF1">
    <property type="entry name" value="TRANSMEMBRANE PROTEIN"/>
    <property type="match status" value="1"/>
</dbReference>
<evidence type="ECO:0000313" key="3">
    <source>
        <dbReference type="Proteomes" id="UP000443090"/>
    </source>
</evidence>
<dbReference type="OrthoDB" id="5562676at2759"/>
<protein>
    <recommendedName>
        <fullName evidence="4">Mitochondrial K+-H+ exchange-related-domain-containing protein</fullName>
    </recommendedName>
</protein>
<evidence type="ECO:0000256" key="1">
    <source>
        <dbReference type="SAM" id="MobiDB-lite"/>
    </source>
</evidence>
<feature type="compositionally biased region" description="Basic and acidic residues" evidence="1">
    <location>
        <begin position="266"/>
        <end position="280"/>
    </location>
</feature>
<gene>
    <name evidence="2" type="ORF">LOCC1_G007308</name>
</gene>
<dbReference type="AlphaFoldDB" id="A0A8H8RGH7"/>
<evidence type="ECO:0000313" key="2">
    <source>
        <dbReference type="EMBL" id="TVY34077.1"/>
    </source>
</evidence>
<dbReference type="PANTHER" id="PTHR28062">
    <property type="entry name" value="K+-H+ EXCHANGE-LIKE PROTEIN"/>
    <property type="match status" value="1"/>
</dbReference>
<dbReference type="Pfam" id="PF10173">
    <property type="entry name" value="Mit_KHE1"/>
    <property type="match status" value="1"/>
</dbReference>
<dbReference type="GO" id="GO:0005743">
    <property type="term" value="C:mitochondrial inner membrane"/>
    <property type="evidence" value="ECO:0007669"/>
    <property type="project" value="TreeGrafter"/>
</dbReference>
<reference evidence="2 3" key="1">
    <citation type="submission" date="2018-05" db="EMBL/GenBank/DDBJ databases">
        <title>Genome sequencing and assembly of the regulated plant pathogen Lachnellula willkommii and related sister species for the development of diagnostic species identification markers.</title>
        <authorList>
            <person name="Giroux E."/>
            <person name="Bilodeau G."/>
        </authorList>
    </citation>
    <scope>NUCLEOTIDE SEQUENCE [LARGE SCALE GENOMIC DNA]</scope>
    <source>
        <strain evidence="2 3">CBS 160.35</strain>
    </source>
</reference>
<dbReference type="Proteomes" id="UP000443090">
    <property type="component" value="Unassembled WGS sequence"/>
</dbReference>
<proteinExistence type="predicted"/>
<dbReference type="EMBL" id="QGMI01001235">
    <property type="protein sequence ID" value="TVY34077.1"/>
    <property type="molecule type" value="Genomic_DNA"/>
</dbReference>
<keyword evidence="3" id="KW-1185">Reference proteome</keyword>
<sequence length="292" mass="33500">MRLFLLPISTRRTLIYCQRLNVTTTNEQTNLALRWIDQGSIKASSLWAGWEKKESGWQKWLVDRGNAALRRIAYEEWGLKSIPALSTRRKEEELKEKGNRIVEVSFPRSLIPEETVTALLKKLGTERQGLHQRSLYWCFVGMPIAAPFGLVPIVPNIPFFYLAFRAYSHWKALSGSKHLEFLVDNKLVTPKPSKILDELYSTGKLSFDTPSVSTTEKSSAGLNDTEEKMILHESDGKRIAEALELPELDMELDRAVWQVERALKAEKEKKEEKKEEEKNNLDLANAEAQKKK</sequence>